<dbReference type="GO" id="GO:0046872">
    <property type="term" value="F:metal ion binding"/>
    <property type="evidence" value="ECO:0007669"/>
    <property type="project" value="UniProtKB-KW"/>
</dbReference>
<dbReference type="EMBL" id="UINC01001612">
    <property type="protein sequence ID" value="SUZ84904.1"/>
    <property type="molecule type" value="Genomic_DNA"/>
</dbReference>
<dbReference type="AlphaFoldDB" id="A0A381R0Y5"/>
<sequence length="322" mass="37791">MTPQEWHDGEFHTKTREQFDRGEWPDACTRCEQLEAKGLDSQRTKVRADGTRYVRNQYGPGLSHFDIRFGNSCNLKCISCFQMSSSSLAQEAIEMSKAGVQPLHLPLLDDPNFNWASDETMKRFENLPIREVYLTGGEPMVVRHLPKFLEKLDSSVVIRFNTNGTIWNPIVSKMLKRFHSVIMSMSLDAVDKKINYIRYPSKWDEIEINTQRYAEFCTVDITPTISILNASYYNEIIEWANSNHFRLYNDNLLLTPDWLHVKNAPDELKKNYKLPELSKWADEPADPKWIEHFKRQITRLDSWRKIYIKDYLPEVAKAYELN</sequence>
<evidence type="ECO:0000256" key="5">
    <source>
        <dbReference type="ARBA" id="ARBA00023014"/>
    </source>
</evidence>
<keyword evidence="3" id="KW-0479">Metal-binding</keyword>
<dbReference type="InterPro" id="IPR058240">
    <property type="entry name" value="rSAM_sf"/>
</dbReference>
<dbReference type="CDD" id="cd01335">
    <property type="entry name" value="Radical_SAM"/>
    <property type="match status" value="1"/>
</dbReference>
<dbReference type="Pfam" id="PF04055">
    <property type="entry name" value="Radical_SAM"/>
    <property type="match status" value="1"/>
</dbReference>
<evidence type="ECO:0000256" key="2">
    <source>
        <dbReference type="ARBA" id="ARBA00022691"/>
    </source>
</evidence>
<feature type="domain" description="Radical SAM core" evidence="6">
    <location>
        <begin position="59"/>
        <end position="305"/>
    </location>
</feature>
<organism evidence="7">
    <name type="scientific">marine metagenome</name>
    <dbReference type="NCBI Taxonomy" id="408172"/>
    <lineage>
        <taxon>unclassified sequences</taxon>
        <taxon>metagenomes</taxon>
        <taxon>ecological metagenomes</taxon>
    </lineage>
</organism>
<dbReference type="PROSITE" id="PS51918">
    <property type="entry name" value="RADICAL_SAM"/>
    <property type="match status" value="1"/>
</dbReference>
<evidence type="ECO:0000313" key="7">
    <source>
        <dbReference type="EMBL" id="SUZ84904.1"/>
    </source>
</evidence>
<reference evidence="7" key="1">
    <citation type="submission" date="2018-05" db="EMBL/GenBank/DDBJ databases">
        <authorList>
            <person name="Lanie J.A."/>
            <person name="Ng W.-L."/>
            <person name="Kazmierczak K.M."/>
            <person name="Andrzejewski T.M."/>
            <person name="Davidsen T.M."/>
            <person name="Wayne K.J."/>
            <person name="Tettelin H."/>
            <person name="Glass J.I."/>
            <person name="Rusch D."/>
            <person name="Podicherti R."/>
            <person name="Tsui H.-C.T."/>
            <person name="Winkler M.E."/>
        </authorList>
    </citation>
    <scope>NUCLEOTIDE SEQUENCE</scope>
</reference>
<evidence type="ECO:0000256" key="1">
    <source>
        <dbReference type="ARBA" id="ARBA00022485"/>
    </source>
</evidence>
<keyword evidence="5" id="KW-0411">Iron-sulfur</keyword>
<protein>
    <recommendedName>
        <fullName evidence="6">Radical SAM core domain-containing protein</fullName>
    </recommendedName>
</protein>
<dbReference type="PANTHER" id="PTHR42836:SF1">
    <property type="entry name" value="7-CARBOXY-7-DEAZAGUANINE SYNTHASE"/>
    <property type="match status" value="1"/>
</dbReference>
<proteinExistence type="predicted"/>
<dbReference type="GO" id="GO:0051539">
    <property type="term" value="F:4 iron, 4 sulfur cluster binding"/>
    <property type="evidence" value="ECO:0007669"/>
    <property type="project" value="UniProtKB-KW"/>
</dbReference>
<dbReference type="Gene3D" id="3.20.20.70">
    <property type="entry name" value="Aldolase class I"/>
    <property type="match status" value="1"/>
</dbReference>
<keyword evidence="1" id="KW-0004">4Fe-4S</keyword>
<evidence type="ECO:0000256" key="3">
    <source>
        <dbReference type="ARBA" id="ARBA00022723"/>
    </source>
</evidence>
<dbReference type="InterPro" id="IPR013785">
    <property type="entry name" value="Aldolase_TIM"/>
</dbReference>
<keyword evidence="2" id="KW-0949">S-adenosyl-L-methionine</keyword>
<evidence type="ECO:0000256" key="4">
    <source>
        <dbReference type="ARBA" id="ARBA00023004"/>
    </source>
</evidence>
<dbReference type="InterPro" id="IPR007197">
    <property type="entry name" value="rSAM"/>
</dbReference>
<accession>A0A381R0Y5</accession>
<name>A0A381R0Y5_9ZZZZ</name>
<dbReference type="SUPFAM" id="SSF102114">
    <property type="entry name" value="Radical SAM enzymes"/>
    <property type="match status" value="1"/>
</dbReference>
<dbReference type="GO" id="GO:0003824">
    <property type="term" value="F:catalytic activity"/>
    <property type="evidence" value="ECO:0007669"/>
    <property type="project" value="InterPro"/>
</dbReference>
<gene>
    <name evidence="7" type="ORF">METZ01_LOCUS37758</name>
</gene>
<evidence type="ECO:0000259" key="6">
    <source>
        <dbReference type="PROSITE" id="PS51918"/>
    </source>
</evidence>
<dbReference type="SFLD" id="SFLDS00029">
    <property type="entry name" value="Radical_SAM"/>
    <property type="match status" value="1"/>
</dbReference>
<keyword evidence="4" id="KW-0408">Iron</keyword>
<dbReference type="NCBIfam" id="NF033640">
    <property type="entry name" value="N_Twi_rSAM"/>
    <property type="match status" value="1"/>
</dbReference>
<dbReference type="PANTHER" id="PTHR42836">
    <property type="entry name" value="7-CARBOXY-7-DEAZAGUANINE SYNTHASE"/>
    <property type="match status" value="1"/>
</dbReference>